<dbReference type="PANTHER" id="PTHR32089">
    <property type="entry name" value="METHYL-ACCEPTING CHEMOTAXIS PROTEIN MCPB"/>
    <property type="match status" value="1"/>
</dbReference>
<dbReference type="PANTHER" id="PTHR32089:SF112">
    <property type="entry name" value="LYSOZYME-LIKE PROTEIN-RELATED"/>
    <property type="match status" value="1"/>
</dbReference>
<evidence type="ECO:0000256" key="1">
    <source>
        <dbReference type="ARBA" id="ARBA00004651"/>
    </source>
</evidence>
<feature type="domain" description="HAMP" evidence="11">
    <location>
        <begin position="330"/>
        <end position="385"/>
    </location>
</feature>
<dbReference type="Pfam" id="PF00015">
    <property type="entry name" value="MCPsignal"/>
    <property type="match status" value="1"/>
</dbReference>
<evidence type="ECO:0000256" key="8">
    <source>
        <dbReference type="PROSITE-ProRule" id="PRU00284"/>
    </source>
</evidence>
<protein>
    <submittedName>
        <fullName evidence="12">Methyl-accepting chemotaxis protein</fullName>
    </submittedName>
</protein>
<evidence type="ECO:0000313" key="12">
    <source>
        <dbReference type="EMBL" id="SKB41201.1"/>
    </source>
</evidence>
<evidence type="ECO:0000259" key="11">
    <source>
        <dbReference type="PROSITE" id="PS50885"/>
    </source>
</evidence>
<dbReference type="PROSITE" id="PS50885">
    <property type="entry name" value="HAMP"/>
    <property type="match status" value="1"/>
</dbReference>
<feature type="domain" description="Methyl-accepting transducer" evidence="10">
    <location>
        <begin position="404"/>
        <end position="661"/>
    </location>
</feature>
<dbReference type="SUPFAM" id="SSF58104">
    <property type="entry name" value="Methyl-accepting chemotaxis protein (MCP) signaling domain"/>
    <property type="match status" value="1"/>
</dbReference>
<evidence type="ECO:0000256" key="6">
    <source>
        <dbReference type="ARBA" id="ARBA00023224"/>
    </source>
</evidence>
<dbReference type="PROSITE" id="PS50111">
    <property type="entry name" value="CHEMOTAXIS_TRANSDUC_2"/>
    <property type="match status" value="1"/>
</dbReference>
<reference evidence="13" key="1">
    <citation type="submission" date="2017-02" db="EMBL/GenBank/DDBJ databases">
        <authorList>
            <person name="Varghese N."/>
            <person name="Submissions S."/>
        </authorList>
    </citation>
    <scope>NUCLEOTIDE SEQUENCE [LARGE SCALE GENOMIC DNA]</scope>
    <source>
        <strain evidence="13">ATCC 35199</strain>
    </source>
</reference>
<sequence>METTQNRTSNEGLKSMQSKRGTIRTKLLIMPIALIMAGVIVIGLLSSHYTKESLFDQMRKNGIFISEQFVKRVSDNQQSLNNANAIIEAIIRGVGNSVISNQGQISNDYLAKLANDMGVDEINYTDANGNITFSNLESSLGSSFGADHISYPVLSGKQNELMENIRKSRETDDYYKYGYVINPNGGMVQVGLLANDINAMTEKFGYQKAVEDIAENENIVYALYIDSEYKAVAHSNKDRIGIDLKDDKGAISAIKNKEVFSSEFYYEAEKVDVYDVVYPVEVNGFVIGAVNIGFSVKDAQDAVAKNRTMISLIGLGIILLLGIILFVTTTRVLNFIKNLKGQVGYMADGDFSHDIDEKLLNSNDEIGDIAEAIGNMQNSMRHIVSQVMDKSSQVAASSEELTATSQQAASASEEVARAIEEIANGANSQAKDTENTAENVNIMGNLMEQDAHYLKELNEAANLIEKEKEEGFKILGVLINKTDESTKSAKEVYEIIMSNNESAEKIDTASTMIQSIADQTNLLALNAAIEAARAGEAGRGFSVVAEEIRKLAEQSNNFTSDIKEVINELKSKSQSAVDTMNIVQNTIMDQTSSVKDTEGKFEAIASAIDSVNTIIEKLNSSSVQLMENKNLIISLTENLSAISEENAAGTEEASASMEEQSATIQEIANSGEALAAIAEELQSLVAKFRV</sequence>
<keyword evidence="13" id="KW-1185">Reference proteome</keyword>
<evidence type="ECO:0000313" key="13">
    <source>
        <dbReference type="Proteomes" id="UP000243406"/>
    </source>
</evidence>
<dbReference type="SUPFAM" id="SSF103190">
    <property type="entry name" value="Sensory domain-like"/>
    <property type="match status" value="1"/>
</dbReference>
<evidence type="ECO:0000256" key="3">
    <source>
        <dbReference type="ARBA" id="ARBA00022692"/>
    </source>
</evidence>
<evidence type="ECO:0000256" key="2">
    <source>
        <dbReference type="ARBA" id="ARBA00022475"/>
    </source>
</evidence>
<dbReference type="SMART" id="SM00283">
    <property type="entry name" value="MA"/>
    <property type="match status" value="1"/>
</dbReference>
<dbReference type="Gene3D" id="1.10.287.950">
    <property type="entry name" value="Methyl-accepting chemotaxis protein"/>
    <property type="match status" value="1"/>
</dbReference>
<dbReference type="SMART" id="SM00304">
    <property type="entry name" value="HAMP"/>
    <property type="match status" value="1"/>
</dbReference>
<evidence type="ECO:0000256" key="5">
    <source>
        <dbReference type="ARBA" id="ARBA00023136"/>
    </source>
</evidence>
<dbReference type="Gene3D" id="3.30.450.20">
    <property type="entry name" value="PAS domain"/>
    <property type="match status" value="1"/>
</dbReference>
<accession>A0A1T5B1M0</accession>
<dbReference type="Proteomes" id="UP000243406">
    <property type="component" value="Unassembled WGS sequence"/>
</dbReference>
<keyword evidence="2" id="KW-1003">Cell membrane</keyword>
<keyword evidence="4 9" id="KW-1133">Transmembrane helix</keyword>
<dbReference type="Pfam" id="PF17203">
    <property type="entry name" value="sCache_3_2"/>
    <property type="match status" value="1"/>
</dbReference>
<dbReference type="OrthoDB" id="369336at2"/>
<comment type="subcellular location">
    <subcellularLocation>
        <location evidence="1">Cell membrane</location>
        <topology evidence="1">Multi-pass membrane protein</topology>
    </subcellularLocation>
</comment>
<dbReference type="GO" id="GO:0005886">
    <property type="term" value="C:plasma membrane"/>
    <property type="evidence" value="ECO:0007669"/>
    <property type="project" value="UniProtKB-SubCell"/>
</dbReference>
<dbReference type="InterPro" id="IPR033463">
    <property type="entry name" value="sCache_3"/>
</dbReference>
<evidence type="ECO:0000256" key="4">
    <source>
        <dbReference type="ARBA" id="ARBA00022989"/>
    </source>
</evidence>
<name>A0A1T5B1M0_9FIRM</name>
<keyword evidence="5 9" id="KW-0472">Membrane</keyword>
<feature type="transmembrane region" description="Helical" evidence="9">
    <location>
        <begin position="27"/>
        <end position="49"/>
    </location>
</feature>
<dbReference type="AlphaFoldDB" id="A0A1T5B1M0"/>
<organism evidence="12 13">
    <name type="scientific">Acetoanaerobium noterae</name>
    <dbReference type="NCBI Taxonomy" id="745369"/>
    <lineage>
        <taxon>Bacteria</taxon>
        <taxon>Bacillati</taxon>
        <taxon>Bacillota</taxon>
        <taxon>Clostridia</taxon>
        <taxon>Peptostreptococcales</taxon>
        <taxon>Filifactoraceae</taxon>
        <taxon>Acetoanaerobium</taxon>
    </lineage>
</organism>
<proteinExistence type="inferred from homology"/>
<dbReference type="CDD" id="cd06225">
    <property type="entry name" value="HAMP"/>
    <property type="match status" value="1"/>
</dbReference>
<keyword evidence="3 9" id="KW-0812">Transmembrane</keyword>
<feature type="transmembrane region" description="Helical" evidence="9">
    <location>
        <begin position="309"/>
        <end position="327"/>
    </location>
</feature>
<dbReference type="EMBL" id="FUYN01000002">
    <property type="protein sequence ID" value="SKB41201.1"/>
    <property type="molecule type" value="Genomic_DNA"/>
</dbReference>
<dbReference type="InterPro" id="IPR004089">
    <property type="entry name" value="MCPsignal_dom"/>
</dbReference>
<comment type="similarity">
    <text evidence="7">Belongs to the methyl-accepting chemotaxis (MCP) protein family.</text>
</comment>
<evidence type="ECO:0000256" key="7">
    <source>
        <dbReference type="ARBA" id="ARBA00029447"/>
    </source>
</evidence>
<dbReference type="InterPro" id="IPR029151">
    <property type="entry name" value="Sensor-like_sf"/>
</dbReference>
<dbReference type="InterPro" id="IPR003660">
    <property type="entry name" value="HAMP_dom"/>
</dbReference>
<dbReference type="GO" id="GO:0007165">
    <property type="term" value="P:signal transduction"/>
    <property type="evidence" value="ECO:0007669"/>
    <property type="project" value="UniProtKB-KW"/>
</dbReference>
<evidence type="ECO:0000259" key="10">
    <source>
        <dbReference type="PROSITE" id="PS50111"/>
    </source>
</evidence>
<gene>
    <name evidence="12" type="ORF">SAMN02745120_1369</name>
</gene>
<dbReference type="RefSeq" id="WP_079589255.1">
    <property type="nucleotide sequence ID" value="NZ_FUYN01000002.1"/>
</dbReference>
<keyword evidence="6 8" id="KW-0807">Transducer</keyword>
<evidence type="ECO:0000256" key="9">
    <source>
        <dbReference type="SAM" id="Phobius"/>
    </source>
</evidence>
<dbReference type="Gene3D" id="6.10.340.10">
    <property type="match status" value="1"/>
</dbReference>